<dbReference type="InterPro" id="IPR010441">
    <property type="entry name" value="CH_2"/>
</dbReference>
<organism evidence="3">
    <name type="scientific">Nothobranchius rachovii</name>
    <name type="common">bluefin notho</name>
    <dbReference type="NCBI Taxonomy" id="451742"/>
    <lineage>
        <taxon>Eukaryota</taxon>
        <taxon>Metazoa</taxon>
        <taxon>Chordata</taxon>
        <taxon>Craniata</taxon>
        <taxon>Vertebrata</taxon>
        <taxon>Euteleostomi</taxon>
        <taxon>Actinopterygii</taxon>
        <taxon>Neopterygii</taxon>
        <taxon>Teleostei</taxon>
        <taxon>Neoteleostei</taxon>
        <taxon>Acanthomorphata</taxon>
        <taxon>Ovalentaria</taxon>
        <taxon>Atherinomorphae</taxon>
        <taxon>Cyprinodontiformes</taxon>
        <taxon>Nothobranchiidae</taxon>
        <taxon>Nothobranchius</taxon>
    </lineage>
</organism>
<keyword evidence="3" id="KW-0966">Cell projection</keyword>
<dbReference type="EMBL" id="HAEH01015904">
    <property type="protein sequence ID" value="SBS03676.1"/>
    <property type="molecule type" value="Transcribed_RNA"/>
</dbReference>
<reference evidence="3" key="2">
    <citation type="submission" date="2016-06" db="EMBL/GenBank/DDBJ databases">
        <title>The genome of a short-lived fish provides insights into sex chromosome evolution and the genetic control of aging.</title>
        <authorList>
            <person name="Reichwald K."/>
            <person name="Felder M."/>
            <person name="Petzold A."/>
            <person name="Koch P."/>
            <person name="Groth M."/>
            <person name="Platzer M."/>
        </authorList>
    </citation>
    <scope>NUCLEOTIDE SEQUENCE</scope>
    <source>
        <tissue evidence="3">Brain</tissue>
    </source>
</reference>
<name>A0A1A8RC97_9TELE</name>
<keyword evidence="1" id="KW-0175">Coiled coil</keyword>
<accession>A0A1A8RC97</accession>
<dbReference type="PROSITE" id="PS50021">
    <property type="entry name" value="CH"/>
    <property type="match status" value="1"/>
</dbReference>
<dbReference type="PANTHER" id="PTHR12509:SF9">
    <property type="entry name" value="SPERM FLAGELLAR PROTEIN 1 ISOFORM X1"/>
    <property type="match status" value="1"/>
</dbReference>
<dbReference type="Pfam" id="PF06294">
    <property type="entry name" value="CH_2"/>
    <property type="match status" value="1"/>
</dbReference>
<feature type="domain" description="Calponin-homology (CH)" evidence="2">
    <location>
        <begin position="7"/>
        <end position="113"/>
    </location>
</feature>
<dbReference type="InterPro" id="IPR052111">
    <property type="entry name" value="Spermatogenesis_Ciliary_MAP"/>
</dbReference>
<dbReference type="GO" id="GO:0051493">
    <property type="term" value="P:regulation of cytoskeleton organization"/>
    <property type="evidence" value="ECO:0007669"/>
    <property type="project" value="TreeGrafter"/>
</dbReference>
<evidence type="ECO:0000313" key="3">
    <source>
        <dbReference type="EMBL" id="SBS03676.1"/>
    </source>
</evidence>
<sequence length="236" mass="27759">MELPLREYEIENLLLWLDKIPLSRPKRNLRRDFSDGVLMAEVVKHFFPKYVELNSLVVSSNSKDGKMGNWNLLNRKVFPKLDFYVPEGMLSRIVLSSPGAIEPVLNTLRKKIEKKLADIESKKLSLEVLDTRNLELTHEDLHLAETRILAQLAQMKVDEENIQRTMNQDLVVESCYKVKDPMILRQFLLEKDQTILNFQEIVKILQTKVEKLERLVQLKDTRIEELTRKVHFFMSK</sequence>
<reference evidence="3" key="1">
    <citation type="submission" date="2016-05" db="EMBL/GenBank/DDBJ databases">
        <authorList>
            <person name="Lavstsen T."/>
            <person name="Jespersen J.S."/>
        </authorList>
    </citation>
    <scope>NUCLEOTIDE SEQUENCE</scope>
    <source>
        <tissue evidence="3">Brain</tissue>
    </source>
</reference>
<proteinExistence type="predicted"/>
<evidence type="ECO:0000256" key="1">
    <source>
        <dbReference type="SAM" id="Coils"/>
    </source>
</evidence>
<feature type="coiled-coil region" evidence="1">
    <location>
        <begin position="195"/>
        <end position="229"/>
    </location>
</feature>
<dbReference type="GO" id="GO:0008017">
    <property type="term" value="F:microtubule binding"/>
    <property type="evidence" value="ECO:0007669"/>
    <property type="project" value="TreeGrafter"/>
</dbReference>
<gene>
    <name evidence="3" type="primary">SPEF1</name>
</gene>
<dbReference type="SUPFAM" id="SSF47576">
    <property type="entry name" value="Calponin-homology domain, CH-domain"/>
    <property type="match status" value="1"/>
</dbReference>
<dbReference type="PANTHER" id="PTHR12509">
    <property type="entry name" value="SPERMATOGENESIS-ASSOCIATED 4-RELATED"/>
    <property type="match status" value="1"/>
</dbReference>
<dbReference type="FunFam" id="1.10.418.10:FF:000059">
    <property type="entry name" value="RIKEN cDNA 6430531B16 gene"/>
    <property type="match status" value="1"/>
</dbReference>
<protein>
    <submittedName>
        <fullName evidence="3">Sperm flagellar 1</fullName>
    </submittedName>
</protein>
<evidence type="ECO:0000259" key="2">
    <source>
        <dbReference type="PROSITE" id="PS50021"/>
    </source>
</evidence>
<dbReference type="GO" id="GO:0005930">
    <property type="term" value="C:axoneme"/>
    <property type="evidence" value="ECO:0007669"/>
    <property type="project" value="TreeGrafter"/>
</dbReference>
<keyword evidence="3" id="KW-0282">Flagellum</keyword>
<keyword evidence="3" id="KW-0969">Cilium</keyword>
<dbReference type="Gene3D" id="1.10.418.10">
    <property type="entry name" value="Calponin-like domain"/>
    <property type="match status" value="1"/>
</dbReference>
<dbReference type="InterPro" id="IPR001715">
    <property type="entry name" value="CH_dom"/>
</dbReference>
<dbReference type="InterPro" id="IPR036872">
    <property type="entry name" value="CH_dom_sf"/>
</dbReference>
<dbReference type="AlphaFoldDB" id="A0A1A8RC97"/>